<reference evidence="1" key="1">
    <citation type="submission" date="2020-08" db="EMBL/GenBank/DDBJ databases">
        <title>Multicomponent nature underlies the extraordinary mechanical properties of spider dragline silk.</title>
        <authorList>
            <person name="Kono N."/>
            <person name="Nakamura H."/>
            <person name="Mori M."/>
            <person name="Yoshida Y."/>
            <person name="Ohtoshi R."/>
            <person name="Malay A.D."/>
            <person name="Moran D.A.P."/>
            <person name="Tomita M."/>
            <person name="Numata K."/>
            <person name="Arakawa K."/>
        </authorList>
    </citation>
    <scope>NUCLEOTIDE SEQUENCE</scope>
</reference>
<protein>
    <submittedName>
        <fullName evidence="1">Uncharacterized protein</fullName>
    </submittedName>
</protein>
<comment type="caution">
    <text evidence="1">The sequence shown here is derived from an EMBL/GenBank/DDBJ whole genome shotgun (WGS) entry which is preliminary data.</text>
</comment>
<organism evidence="1 2">
    <name type="scientific">Trichonephila inaurata madagascariensis</name>
    <dbReference type="NCBI Taxonomy" id="2747483"/>
    <lineage>
        <taxon>Eukaryota</taxon>
        <taxon>Metazoa</taxon>
        <taxon>Ecdysozoa</taxon>
        <taxon>Arthropoda</taxon>
        <taxon>Chelicerata</taxon>
        <taxon>Arachnida</taxon>
        <taxon>Araneae</taxon>
        <taxon>Araneomorphae</taxon>
        <taxon>Entelegynae</taxon>
        <taxon>Araneoidea</taxon>
        <taxon>Nephilidae</taxon>
        <taxon>Trichonephila</taxon>
        <taxon>Trichonephila inaurata</taxon>
    </lineage>
</organism>
<evidence type="ECO:0000313" key="1">
    <source>
        <dbReference type="EMBL" id="GFY63581.1"/>
    </source>
</evidence>
<dbReference type="EMBL" id="BMAV01014852">
    <property type="protein sequence ID" value="GFY63581.1"/>
    <property type="molecule type" value="Genomic_DNA"/>
</dbReference>
<keyword evidence="2" id="KW-1185">Reference proteome</keyword>
<dbReference type="Proteomes" id="UP000886998">
    <property type="component" value="Unassembled WGS sequence"/>
</dbReference>
<accession>A0A8X6Y053</accession>
<name>A0A8X6Y053_9ARAC</name>
<gene>
    <name evidence="1" type="ORF">TNIN_150861</name>
</gene>
<evidence type="ECO:0000313" key="2">
    <source>
        <dbReference type="Proteomes" id="UP000886998"/>
    </source>
</evidence>
<proteinExistence type="predicted"/>
<dbReference type="AlphaFoldDB" id="A0A8X6Y053"/>
<sequence length="95" mass="10963">MRAIDSVAARFVGQHLEKLEQQKVTGSPNSEPWSNDILLSTQPTWKRDDGLGKKKVFNRISFTKRKHGKEKWADGHETPGVWFRDPLDYQTVDIL</sequence>